<dbReference type="EMBL" id="CP015243">
    <property type="protein sequence ID" value="ANF56652.1"/>
    <property type="molecule type" value="Genomic_DNA"/>
</dbReference>
<evidence type="ECO:0000259" key="5">
    <source>
        <dbReference type="Pfam" id="PF14833"/>
    </source>
</evidence>
<dbReference type="PIRSF" id="PIRSF000103">
    <property type="entry name" value="HIBADH"/>
    <property type="match status" value="1"/>
</dbReference>
<evidence type="ECO:0000256" key="1">
    <source>
        <dbReference type="ARBA" id="ARBA00023002"/>
    </source>
</evidence>
<feature type="active site" evidence="3">
    <location>
        <position position="176"/>
    </location>
</feature>
<dbReference type="Gene3D" id="3.40.50.720">
    <property type="entry name" value="NAD(P)-binding Rossmann-like Domain"/>
    <property type="match status" value="1"/>
</dbReference>
<evidence type="ECO:0000313" key="7">
    <source>
        <dbReference type="Proteomes" id="UP000077875"/>
    </source>
</evidence>
<evidence type="ECO:0000313" key="6">
    <source>
        <dbReference type="EMBL" id="ANF56652.1"/>
    </source>
</evidence>
<keyword evidence="7" id="KW-1185">Reference proteome</keyword>
<dbReference type="InterPro" id="IPR006115">
    <property type="entry name" value="6PGDH_NADP-bd"/>
</dbReference>
<dbReference type="Pfam" id="PF14833">
    <property type="entry name" value="NAD_binding_11"/>
    <property type="match status" value="1"/>
</dbReference>
<reference evidence="6 7" key="1">
    <citation type="submission" date="2016-04" db="EMBL/GenBank/DDBJ databases">
        <title>Complete Genome Sequence of Halotalea alkalilenta IHB B 13600.</title>
        <authorList>
            <person name="Swarnkar M.K."/>
            <person name="Sharma A."/>
            <person name="Kaushal K."/>
            <person name="Soni R."/>
            <person name="Rana S."/>
            <person name="Singh A.K."/>
            <person name="Gulati A."/>
        </authorList>
    </citation>
    <scope>NUCLEOTIDE SEQUENCE [LARGE SCALE GENOMIC DNA]</scope>
    <source>
        <strain evidence="6 7">IHB B 13600</strain>
    </source>
</reference>
<dbReference type="GO" id="GO:0050661">
    <property type="term" value="F:NADP binding"/>
    <property type="evidence" value="ECO:0007669"/>
    <property type="project" value="InterPro"/>
</dbReference>
<dbReference type="InterPro" id="IPR029154">
    <property type="entry name" value="HIBADH-like_NADP-bd"/>
</dbReference>
<sequence>MKHDTKVAVLGLGTMGHAFAANLIKAGFEVWVWNRSPGKDEALVAAGAHRADSPAEAAREVSVLLSMVATADATEQIMFGDQGAVAELPDGAVVAQMGTIGLEATKRLAARFEAERPDLELVDAPVSGSKGPAERAQVLILAGGDRQRAHAIEPVFEAISKGTRWLGPVGAGSRMKLVVNAWLVNVMQGTAETALLAEQLGFSTDTLWSVLDGGPLAAPYMKPKLDKIAASDFSTEMALDWGLKDARLALESGDAARLPGLAKIADIWQEAAAAGLGEQDISAVAEYLSKR</sequence>
<feature type="domain" description="3-hydroxyisobutyrate dehydrogenase-like NAD-binding" evidence="5">
    <location>
        <begin position="170"/>
        <end position="287"/>
    </location>
</feature>
<dbReference type="Pfam" id="PF03446">
    <property type="entry name" value="NAD_binding_2"/>
    <property type="match status" value="1"/>
</dbReference>
<feature type="domain" description="6-phosphogluconate dehydrogenase NADP-binding" evidence="4">
    <location>
        <begin position="6"/>
        <end position="167"/>
    </location>
</feature>
<dbReference type="SUPFAM" id="SSF51735">
    <property type="entry name" value="NAD(P)-binding Rossmann-fold domains"/>
    <property type="match status" value="1"/>
</dbReference>
<evidence type="ECO:0000256" key="3">
    <source>
        <dbReference type="PIRSR" id="PIRSR000103-1"/>
    </source>
</evidence>
<dbReference type="PANTHER" id="PTHR43580">
    <property type="entry name" value="OXIDOREDUCTASE GLYR1-RELATED"/>
    <property type="match status" value="1"/>
</dbReference>
<keyword evidence="2" id="KW-0520">NAD</keyword>
<evidence type="ECO:0000256" key="2">
    <source>
        <dbReference type="ARBA" id="ARBA00023027"/>
    </source>
</evidence>
<dbReference type="SUPFAM" id="SSF48179">
    <property type="entry name" value="6-phosphogluconate dehydrogenase C-terminal domain-like"/>
    <property type="match status" value="1"/>
</dbReference>
<dbReference type="STRING" id="376489.A5892_03555"/>
<accession>A0A172YC18</accession>
<dbReference type="PANTHER" id="PTHR43580:SF2">
    <property type="entry name" value="CYTOKINE-LIKE NUCLEAR FACTOR N-PAC"/>
    <property type="match status" value="1"/>
</dbReference>
<dbReference type="InterPro" id="IPR015815">
    <property type="entry name" value="HIBADH-related"/>
</dbReference>
<dbReference type="AlphaFoldDB" id="A0A172YC18"/>
<gene>
    <name evidence="6" type="ORF">A5892_03555</name>
</gene>
<evidence type="ECO:0000259" key="4">
    <source>
        <dbReference type="Pfam" id="PF03446"/>
    </source>
</evidence>
<dbReference type="Proteomes" id="UP000077875">
    <property type="component" value="Chromosome"/>
</dbReference>
<keyword evidence="1" id="KW-0560">Oxidoreductase</keyword>
<dbReference type="RefSeq" id="WP_064121629.1">
    <property type="nucleotide sequence ID" value="NZ_CP015243.1"/>
</dbReference>
<dbReference type="GO" id="GO:0051287">
    <property type="term" value="F:NAD binding"/>
    <property type="evidence" value="ECO:0007669"/>
    <property type="project" value="InterPro"/>
</dbReference>
<dbReference type="InterPro" id="IPR013328">
    <property type="entry name" value="6PGD_dom2"/>
</dbReference>
<dbReference type="InterPro" id="IPR036291">
    <property type="entry name" value="NAD(P)-bd_dom_sf"/>
</dbReference>
<protein>
    <submittedName>
        <fullName evidence="6">6-phosphogluconate dehydrogenase</fullName>
    </submittedName>
</protein>
<proteinExistence type="predicted"/>
<dbReference type="GO" id="GO:0016491">
    <property type="term" value="F:oxidoreductase activity"/>
    <property type="evidence" value="ECO:0007669"/>
    <property type="project" value="UniProtKB-KW"/>
</dbReference>
<dbReference type="InterPro" id="IPR008927">
    <property type="entry name" value="6-PGluconate_DH-like_C_sf"/>
</dbReference>
<dbReference type="InterPro" id="IPR051265">
    <property type="entry name" value="HIBADH-related_NP60_sf"/>
</dbReference>
<name>A0A172YC18_9GAMM</name>
<dbReference type="Gene3D" id="1.10.1040.10">
    <property type="entry name" value="N-(1-d-carboxylethyl)-l-norvaline Dehydrogenase, domain 2"/>
    <property type="match status" value="1"/>
</dbReference>
<organism evidence="6 7">
    <name type="scientific">Halotalea alkalilenta</name>
    <dbReference type="NCBI Taxonomy" id="376489"/>
    <lineage>
        <taxon>Bacteria</taxon>
        <taxon>Pseudomonadati</taxon>
        <taxon>Pseudomonadota</taxon>
        <taxon>Gammaproteobacteria</taxon>
        <taxon>Oceanospirillales</taxon>
        <taxon>Halomonadaceae</taxon>
        <taxon>Halotalea</taxon>
    </lineage>
</organism>
<dbReference type="KEGG" id="haa:A5892_03555"/>